<dbReference type="InterPro" id="IPR032053">
    <property type="entry name" value="Ribosomal_mS34"/>
</dbReference>
<dbReference type="EMBL" id="JADCUA010000001">
    <property type="protein sequence ID" value="KAH9843952.1"/>
    <property type="molecule type" value="Genomic_DNA"/>
</dbReference>
<gene>
    <name evidence="2" type="ORF">C8Q71DRAFT_730674</name>
</gene>
<dbReference type="PANTHER" id="PTHR28589">
    <property type="entry name" value="28S RIBOSOMAL PROTEIN S34, MITOCHONDRIAL"/>
    <property type="match status" value="1"/>
</dbReference>
<proteinExistence type="predicted"/>
<comment type="caution">
    <text evidence="2">The sequence shown here is derived from an EMBL/GenBank/DDBJ whole genome shotgun (WGS) entry which is preliminary data.</text>
</comment>
<organism evidence="2 3">
    <name type="scientific">Rhodofomes roseus</name>
    <dbReference type="NCBI Taxonomy" id="34475"/>
    <lineage>
        <taxon>Eukaryota</taxon>
        <taxon>Fungi</taxon>
        <taxon>Dikarya</taxon>
        <taxon>Basidiomycota</taxon>
        <taxon>Agaricomycotina</taxon>
        <taxon>Agaricomycetes</taxon>
        <taxon>Polyporales</taxon>
        <taxon>Rhodofomes</taxon>
    </lineage>
</organism>
<name>A0ABQ8KZV0_9APHY</name>
<dbReference type="Pfam" id="PF16053">
    <property type="entry name" value="MRP-S34"/>
    <property type="match status" value="1"/>
</dbReference>
<evidence type="ECO:0000256" key="1">
    <source>
        <dbReference type="SAM" id="MobiDB-lite"/>
    </source>
</evidence>
<dbReference type="RefSeq" id="XP_047784762.1">
    <property type="nucleotide sequence ID" value="XM_047922117.1"/>
</dbReference>
<protein>
    <submittedName>
        <fullName evidence="2">Uncharacterized protein</fullName>
    </submittedName>
</protein>
<keyword evidence="3" id="KW-1185">Reference proteome</keyword>
<dbReference type="Proteomes" id="UP000814176">
    <property type="component" value="Unassembled WGS sequence"/>
</dbReference>
<sequence length="119" mass="13410">MSRITGAIRRLLPKQLPPSLSNRPGNLYEVLSRYPQDGVGQVVHQTRWTTRGITDCYWEVTRTKLKLEGTHGKAWGYLTWRGKRLSEQDEKIPGGLKYRWAPGASRGRLGQPSPPKAAA</sequence>
<evidence type="ECO:0000313" key="2">
    <source>
        <dbReference type="EMBL" id="KAH9843952.1"/>
    </source>
</evidence>
<accession>A0ABQ8KZV0</accession>
<dbReference type="PANTHER" id="PTHR28589:SF1">
    <property type="entry name" value="SMALL RIBOSOMAL SUBUNIT PROTEIN MS34"/>
    <property type="match status" value="1"/>
</dbReference>
<evidence type="ECO:0000313" key="3">
    <source>
        <dbReference type="Proteomes" id="UP000814176"/>
    </source>
</evidence>
<dbReference type="GeneID" id="72002849"/>
<feature type="region of interest" description="Disordered" evidence="1">
    <location>
        <begin position="96"/>
        <end position="119"/>
    </location>
</feature>
<reference evidence="2 3" key="1">
    <citation type="journal article" date="2021" name="Environ. Microbiol.">
        <title>Gene family expansions and transcriptome signatures uncover fungal adaptations to wood decay.</title>
        <authorList>
            <person name="Hage H."/>
            <person name="Miyauchi S."/>
            <person name="Viragh M."/>
            <person name="Drula E."/>
            <person name="Min B."/>
            <person name="Chaduli D."/>
            <person name="Navarro D."/>
            <person name="Favel A."/>
            <person name="Norest M."/>
            <person name="Lesage-Meessen L."/>
            <person name="Balint B."/>
            <person name="Merenyi Z."/>
            <person name="de Eugenio L."/>
            <person name="Morin E."/>
            <person name="Martinez A.T."/>
            <person name="Baldrian P."/>
            <person name="Stursova M."/>
            <person name="Martinez M.J."/>
            <person name="Novotny C."/>
            <person name="Magnuson J.K."/>
            <person name="Spatafora J.W."/>
            <person name="Maurice S."/>
            <person name="Pangilinan J."/>
            <person name="Andreopoulos W."/>
            <person name="LaButti K."/>
            <person name="Hundley H."/>
            <person name="Na H."/>
            <person name="Kuo A."/>
            <person name="Barry K."/>
            <person name="Lipzen A."/>
            <person name="Henrissat B."/>
            <person name="Riley R."/>
            <person name="Ahrendt S."/>
            <person name="Nagy L.G."/>
            <person name="Grigoriev I.V."/>
            <person name="Martin F."/>
            <person name="Rosso M.N."/>
        </authorList>
    </citation>
    <scope>NUCLEOTIDE SEQUENCE [LARGE SCALE GENOMIC DNA]</scope>
    <source>
        <strain evidence="2 3">CIRM-BRFM 1785</strain>
    </source>
</reference>